<dbReference type="CDD" id="cd05237">
    <property type="entry name" value="UDP_invert_4-6DH_SDR_e"/>
    <property type="match status" value="1"/>
</dbReference>
<feature type="transmembrane region" description="Helical" evidence="2">
    <location>
        <begin position="44"/>
        <end position="66"/>
    </location>
</feature>
<dbReference type="RefSeq" id="WP_084392037.1">
    <property type="nucleotide sequence ID" value="NZ_BMKF01000002.1"/>
</dbReference>
<dbReference type="Pfam" id="PF02719">
    <property type="entry name" value="Polysacc_synt_2"/>
    <property type="match status" value="1"/>
</dbReference>
<keyword evidence="2" id="KW-1133">Transmembrane helix</keyword>
<reference evidence="5" key="1">
    <citation type="journal article" date="2019" name="Int. J. Syst. Evol. Microbiol.">
        <title>The Global Catalogue of Microorganisms (GCM) 10K type strain sequencing project: providing services to taxonomists for standard genome sequencing and annotation.</title>
        <authorList>
            <consortium name="The Broad Institute Genomics Platform"/>
            <consortium name="The Broad Institute Genome Sequencing Center for Infectious Disease"/>
            <person name="Wu L."/>
            <person name="Ma J."/>
        </authorList>
    </citation>
    <scope>NUCLEOTIDE SEQUENCE [LARGE SCALE GENOMIC DNA]</scope>
    <source>
        <strain evidence="5">CGMCC 1.15928</strain>
    </source>
</reference>
<keyword evidence="5" id="KW-1185">Reference proteome</keyword>
<dbReference type="InterPro" id="IPR051203">
    <property type="entry name" value="Polysaccharide_Synthase-Rel"/>
</dbReference>
<comment type="similarity">
    <text evidence="1">Belongs to the polysaccharide synthase family.</text>
</comment>
<dbReference type="PANTHER" id="PTHR43318">
    <property type="entry name" value="UDP-N-ACETYLGLUCOSAMINE 4,6-DEHYDRATASE"/>
    <property type="match status" value="1"/>
</dbReference>
<feature type="transmembrane region" description="Helical" evidence="2">
    <location>
        <begin position="12"/>
        <end position="32"/>
    </location>
</feature>
<protein>
    <submittedName>
        <fullName evidence="4">Polysaccharide biosynthesis protein CapD</fullName>
    </submittedName>
</protein>
<evidence type="ECO:0000313" key="4">
    <source>
        <dbReference type="EMBL" id="GGB73236.1"/>
    </source>
</evidence>
<keyword evidence="2" id="KW-0472">Membrane</keyword>
<dbReference type="InterPro" id="IPR003869">
    <property type="entry name" value="Polysac_CapD-like"/>
</dbReference>
<keyword evidence="2" id="KW-0812">Transmembrane</keyword>
<accession>A0ABQ1JN35</accession>
<sequence length="631" mass="69045">MSPRDEARRAMAMTLGFDTGAAAVAMAIAISSRWLSTGGAPPEAWQAGAVATFTFALVGLASFYLLRVHRQVWRHAGWPDAVKIMQAVGLATLMFLPVMFLWNRLIGFPRSAILIADLIWLAIIFLGRMIALGRSTRRPFQIFFSRVRNDAPMTLLICKAIEAPSVLRALNQDQEGAKVRVLGLLEPDGAEFGRAIRGVPVMGGLDDLGKVLDLLAVRYGKTPLVAVSGSARERQYMTQILEEAANRKTEVMSLDAGGDGGAMLPVRPADLLKRRERILDNRPVAGLIEGSRVFVTGGGGTIGSELARQCAAMNPDLLTLFDSSEYNLYEADLALRSEFPNVRIKSELGDVRDEIRVQRAIKEADPDVIIHAAALKHVPLMEHNVCEAILTNVGGAVKTARAAIEYDVEKLVFVSTDKAVNPDNVMGATKRLAEIAMTRQARSSNLAVSMVRFGNVLGSSGSVVPLFERQISNGGPVTLTHPDVTRYFMTVEEASALVLQSATHNGSPGTSSLYVLDMGEPIRIKALAEAMIRLKGLVPGRDIEIRTTGLRPGEKMHEMLTYNHEEVHSVGIEGIYKVALEHPIANDFDEQLDELLDHARNRRRDEAIKALSRLVPEYKPKHLRDRDSLIG</sequence>
<gene>
    <name evidence="4" type="ORF">GCM10011503_22390</name>
</gene>
<feature type="domain" description="Polysaccharide biosynthesis protein CapD-like" evidence="3">
    <location>
        <begin position="293"/>
        <end position="578"/>
    </location>
</feature>
<dbReference type="EMBL" id="BMKF01000002">
    <property type="protein sequence ID" value="GGB73236.1"/>
    <property type="molecule type" value="Genomic_DNA"/>
</dbReference>
<dbReference type="SUPFAM" id="SSF51735">
    <property type="entry name" value="NAD(P)-binding Rossmann-fold domains"/>
    <property type="match status" value="1"/>
</dbReference>
<dbReference type="Proteomes" id="UP000628854">
    <property type="component" value="Unassembled WGS sequence"/>
</dbReference>
<feature type="transmembrane region" description="Helical" evidence="2">
    <location>
        <begin position="112"/>
        <end position="131"/>
    </location>
</feature>
<proteinExistence type="inferred from homology"/>
<evidence type="ECO:0000256" key="1">
    <source>
        <dbReference type="ARBA" id="ARBA00007430"/>
    </source>
</evidence>
<evidence type="ECO:0000259" key="3">
    <source>
        <dbReference type="Pfam" id="PF02719"/>
    </source>
</evidence>
<evidence type="ECO:0000313" key="5">
    <source>
        <dbReference type="Proteomes" id="UP000628854"/>
    </source>
</evidence>
<evidence type="ECO:0000256" key="2">
    <source>
        <dbReference type="SAM" id="Phobius"/>
    </source>
</evidence>
<dbReference type="Gene3D" id="3.40.50.720">
    <property type="entry name" value="NAD(P)-binding Rossmann-like Domain"/>
    <property type="match status" value="2"/>
</dbReference>
<dbReference type="PANTHER" id="PTHR43318:SF1">
    <property type="entry name" value="POLYSACCHARIDE BIOSYNTHESIS PROTEIN EPSC-RELATED"/>
    <property type="match status" value="1"/>
</dbReference>
<dbReference type="InterPro" id="IPR036291">
    <property type="entry name" value="NAD(P)-bd_dom_sf"/>
</dbReference>
<feature type="transmembrane region" description="Helical" evidence="2">
    <location>
        <begin position="87"/>
        <end position="106"/>
    </location>
</feature>
<organism evidence="4 5">
    <name type="scientific">Henriciella pelagia</name>
    <dbReference type="NCBI Taxonomy" id="1977912"/>
    <lineage>
        <taxon>Bacteria</taxon>
        <taxon>Pseudomonadati</taxon>
        <taxon>Pseudomonadota</taxon>
        <taxon>Alphaproteobacteria</taxon>
        <taxon>Hyphomonadales</taxon>
        <taxon>Hyphomonadaceae</taxon>
        <taxon>Henriciella</taxon>
    </lineage>
</organism>
<comment type="caution">
    <text evidence="4">The sequence shown here is derived from an EMBL/GenBank/DDBJ whole genome shotgun (WGS) entry which is preliminary data.</text>
</comment>
<name>A0ABQ1JN35_9PROT</name>